<evidence type="ECO:0000313" key="3">
    <source>
        <dbReference type="Proteomes" id="UP001255601"/>
    </source>
</evidence>
<organism evidence="2 3">
    <name type="scientific">Agrobacterium larrymoorei</name>
    <dbReference type="NCBI Taxonomy" id="160699"/>
    <lineage>
        <taxon>Bacteria</taxon>
        <taxon>Pseudomonadati</taxon>
        <taxon>Pseudomonadota</taxon>
        <taxon>Alphaproteobacteria</taxon>
        <taxon>Hyphomicrobiales</taxon>
        <taxon>Rhizobiaceae</taxon>
        <taxon>Rhizobium/Agrobacterium group</taxon>
        <taxon>Agrobacterium</taxon>
    </lineage>
</organism>
<gene>
    <name evidence="2" type="ORF">QE369_001017</name>
</gene>
<comment type="caution">
    <text evidence="2">The sequence shown here is derived from an EMBL/GenBank/DDBJ whole genome shotgun (WGS) entry which is preliminary data.</text>
</comment>
<evidence type="ECO:0000256" key="1">
    <source>
        <dbReference type="SAM" id="MobiDB-lite"/>
    </source>
</evidence>
<proteinExistence type="predicted"/>
<accession>A0AAJ2EQN9</accession>
<name>A0AAJ2EQN9_9HYPH</name>
<reference evidence="2" key="1">
    <citation type="submission" date="2023-08" db="EMBL/GenBank/DDBJ databases">
        <title>Functional and genomic diversity of the sorghum phyllosphere microbiome.</title>
        <authorList>
            <person name="Shade A."/>
        </authorList>
    </citation>
    <scope>NUCLEOTIDE SEQUENCE</scope>
    <source>
        <strain evidence="2">SORGH_AS_0974</strain>
    </source>
</reference>
<feature type="compositionally biased region" description="Basic and acidic residues" evidence="1">
    <location>
        <begin position="57"/>
        <end position="72"/>
    </location>
</feature>
<dbReference type="AlphaFoldDB" id="A0AAJ2EQN9"/>
<evidence type="ECO:0000313" key="2">
    <source>
        <dbReference type="EMBL" id="MDR6100839.1"/>
    </source>
</evidence>
<dbReference type="Proteomes" id="UP001255601">
    <property type="component" value="Unassembled WGS sequence"/>
</dbReference>
<sequence length="72" mass="8284">MSNDTVLMPHERGWAVLRNGMLTKVYPSRHLAMQKLKDEMSRRPLTNPKTHPVNGEHAARRRDGSAQQRDHA</sequence>
<dbReference type="RefSeq" id="WP_309769831.1">
    <property type="nucleotide sequence ID" value="NZ_JAVIZC010000001.1"/>
</dbReference>
<protein>
    <submittedName>
        <fullName evidence="2">Uncharacterized protein</fullName>
    </submittedName>
</protein>
<feature type="region of interest" description="Disordered" evidence="1">
    <location>
        <begin position="37"/>
        <end position="72"/>
    </location>
</feature>
<dbReference type="EMBL" id="JAVIZC010000001">
    <property type="protein sequence ID" value="MDR6100839.1"/>
    <property type="molecule type" value="Genomic_DNA"/>
</dbReference>